<evidence type="ECO:0000259" key="1">
    <source>
        <dbReference type="PROSITE" id="PS50943"/>
    </source>
</evidence>
<proteinExistence type="predicted"/>
<dbReference type="Gene3D" id="1.10.260.40">
    <property type="entry name" value="lambda repressor-like DNA-binding domains"/>
    <property type="match status" value="1"/>
</dbReference>
<dbReference type="SUPFAM" id="SSF47413">
    <property type="entry name" value="lambda repressor-like DNA-binding domains"/>
    <property type="match status" value="1"/>
</dbReference>
<sequence length="67" mass="7464">MKASELVRLYRKRSHMSQSELSNLSGVAQTTISAIERGVDPTWDNMKKLALALNITVDDLMGTEVKN</sequence>
<reference evidence="2 3" key="1">
    <citation type="submission" date="2019-05" db="EMBL/GenBank/DDBJ databases">
        <title>Genome-based reclassification of Lactobacillus casei as Lactobacillus casei subsp. casei. subsp.nov., description of Lactobacillus casei subsp. zeae subsp. nov., and emended description of Lactobacillus casei.</title>
        <authorList>
            <person name="Huang C.-H."/>
        </authorList>
    </citation>
    <scope>NUCLEOTIDE SEQUENCE [LARGE SCALE GENOMIC DNA]</scope>
    <source>
        <strain evidence="2 3">CRBIP24.58</strain>
    </source>
</reference>
<gene>
    <name evidence="2" type="ORF">FEI14_01530</name>
</gene>
<dbReference type="EMBL" id="VBWN01000001">
    <property type="protein sequence ID" value="TLF43577.1"/>
    <property type="molecule type" value="Genomic_DNA"/>
</dbReference>
<dbReference type="RefSeq" id="WP_060417205.1">
    <property type="nucleotide sequence ID" value="NZ_JAJPEZ010000032.1"/>
</dbReference>
<feature type="domain" description="HTH cro/C1-type" evidence="1">
    <location>
        <begin position="7"/>
        <end position="60"/>
    </location>
</feature>
<organism evidence="2 3">
    <name type="scientific">Lacticaseibacillus zeae</name>
    <name type="common">Lactobacillus zeae</name>
    <dbReference type="NCBI Taxonomy" id="57037"/>
    <lineage>
        <taxon>Bacteria</taxon>
        <taxon>Bacillati</taxon>
        <taxon>Bacillota</taxon>
        <taxon>Bacilli</taxon>
        <taxon>Lactobacillales</taxon>
        <taxon>Lactobacillaceae</taxon>
        <taxon>Lacticaseibacillus</taxon>
    </lineage>
</organism>
<dbReference type="PROSITE" id="PS50943">
    <property type="entry name" value="HTH_CROC1"/>
    <property type="match status" value="1"/>
</dbReference>
<dbReference type="InterPro" id="IPR001387">
    <property type="entry name" value="Cro/C1-type_HTH"/>
</dbReference>
<evidence type="ECO:0000313" key="2">
    <source>
        <dbReference type="EMBL" id="TLF43577.1"/>
    </source>
</evidence>
<dbReference type="AlphaFoldDB" id="A0A5R8M1Q2"/>
<accession>A0A5R8M1Q2</accession>
<dbReference type="CDD" id="cd00093">
    <property type="entry name" value="HTH_XRE"/>
    <property type="match status" value="1"/>
</dbReference>
<protein>
    <submittedName>
        <fullName evidence="2">Helix-turn-helix transcriptional regulator</fullName>
    </submittedName>
</protein>
<comment type="caution">
    <text evidence="2">The sequence shown here is derived from an EMBL/GenBank/DDBJ whole genome shotgun (WGS) entry which is preliminary data.</text>
</comment>
<dbReference type="Proteomes" id="UP000307781">
    <property type="component" value="Unassembled WGS sequence"/>
</dbReference>
<name>A0A5R8M1Q2_LACZE</name>
<dbReference type="Pfam" id="PF01381">
    <property type="entry name" value="HTH_3"/>
    <property type="match status" value="1"/>
</dbReference>
<dbReference type="GO" id="GO:0003677">
    <property type="term" value="F:DNA binding"/>
    <property type="evidence" value="ECO:0007669"/>
    <property type="project" value="InterPro"/>
</dbReference>
<dbReference type="InterPro" id="IPR010982">
    <property type="entry name" value="Lambda_DNA-bd_dom_sf"/>
</dbReference>
<dbReference type="SMART" id="SM00530">
    <property type="entry name" value="HTH_XRE"/>
    <property type="match status" value="1"/>
</dbReference>
<evidence type="ECO:0000313" key="3">
    <source>
        <dbReference type="Proteomes" id="UP000307781"/>
    </source>
</evidence>